<evidence type="ECO:0000256" key="1">
    <source>
        <dbReference type="SAM" id="SignalP"/>
    </source>
</evidence>
<dbReference type="AlphaFoldDB" id="A0A4D6NLG9"/>
<reference evidence="2 3" key="1">
    <citation type="submission" date="2019-04" db="EMBL/GenBank/DDBJ databases">
        <title>An improved genome assembly and genetic linkage map for asparagus bean, Vigna unguiculata ssp. sesquipedialis.</title>
        <authorList>
            <person name="Xia Q."/>
            <person name="Zhang R."/>
            <person name="Dong Y."/>
        </authorList>
    </citation>
    <scope>NUCLEOTIDE SEQUENCE [LARGE SCALE GENOMIC DNA]</scope>
    <source>
        <tissue evidence="2">Leaf</tissue>
    </source>
</reference>
<keyword evidence="1" id="KW-0732">Signal</keyword>
<name>A0A4D6NLG9_VIGUN</name>
<sequence length="118" mass="12319">MVAAAKLAVVAGAWLLVPAKCCRFVAASICGGDCGNGVGAMVLKLAARRWRLQVRCIFFSDLALVARGGRTSWLQVCGAREKMVLRDGYGTRDAFLASFSGGHGGCASLRRLVVAGDG</sequence>
<protein>
    <recommendedName>
        <fullName evidence="4">Secreted protein</fullName>
    </recommendedName>
</protein>
<proteinExistence type="predicted"/>
<dbReference type="Proteomes" id="UP000501690">
    <property type="component" value="Linkage Group LG11"/>
</dbReference>
<organism evidence="2 3">
    <name type="scientific">Vigna unguiculata</name>
    <name type="common">Cowpea</name>
    <dbReference type="NCBI Taxonomy" id="3917"/>
    <lineage>
        <taxon>Eukaryota</taxon>
        <taxon>Viridiplantae</taxon>
        <taxon>Streptophyta</taxon>
        <taxon>Embryophyta</taxon>
        <taxon>Tracheophyta</taxon>
        <taxon>Spermatophyta</taxon>
        <taxon>Magnoliopsida</taxon>
        <taxon>eudicotyledons</taxon>
        <taxon>Gunneridae</taxon>
        <taxon>Pentapetalae</taxon>
        <taxon>rosids</taxon>
        <taxon>fabids</taxon>
        <taxon>Fabales</taxon>
        <taxon>Fabaceae</taxon>
        <taxon>Papilionoideae</taxon>
        <taxon>50 kb inversion clade</taxon>
        <taxon>NPAAA clade</taxon>
        <taxon>indigoferoid/millettioid clade</taxon>
        <taxon>Phaseoleae</taxon>
        <taxon>Vigna</taxon>
    </lineage>
</organism>
<evidence type="ECO:0008006" key="4">
    <source>
        <dbReference type="Google" id="ProtNLM"/>
    </source>
</evidence>
<feature type="chain" id="PRO_5020023335" description="Secreted protein" evidence="1">
    <location>
        <begin position="28"/>
        <end position="118"/>
    </location>
</feature>
<gene>
    <name evidence="2" type="ORF">DEO72_LG11g779</name>
</gene>
<keyword evidence="3" id="KW-1185">Reference proteome</keyword>
<accession>A0A4D6NLG9</accession>
<evidence type="ECO:0000313" key="2">
    <source>
        <dbReference type="EMBL" id="QCE13781.1"/>
    </source>
</evidence>
<evidence type="ECO:0000313" key="3">
    <source>
        <dbReference type="Proteomes" id="UP000501690"/>
    </source>
</evidence>
<feature type="signal peptide" evidence="1">
    <location>
        <begin position="1"/>
        <end position="27"/>
    </location>
</feature>
<dbReference type="EMBL" id="CP039355">
    <property type="protein sequence ID" value="QCE13781.1"/>
    <property type="molecule type" value="Genomic_DNA"/>
</dbReference>